<dbReference type="PATRIC" id="fig|89059.3.peg.2208"/>
<dbReference type="EMBL" id="JQBK01000081">
    <property type="protein sequence ID" value="KRN81154.1"/>
    <property type="molecule type" value="Genomic_DNA"/>
</dbReference>
<dbReference type="SUPFAM" id="SSF100950">
    <property type="entry name" value="NagB/RpiA/CoA transferase-like"/>
    <property type="match status" value="2"/>
</dbReference>
<dbReference type="KEGG" id="laca:LAC1533_0105"/>
<dbReference type="InterPro" id="IPR037171">
    <property type="entry name" value="NagB/RpiA_transferase-like"/>
</dbReference>
<dbReference type="Gene3D" id="3.40.1080.10">
    <property type="entry name" value="Glutaconate Coenzyme A-transferase"/>
    <property type="match status" value="1"/>
</dbReference>
<dbReference type="Pfam" id="PF13336">
    <property type="entry name" value="AcetylCoA_hyd_C"/>
    <property type="match status" value="1"/>
</dbReference>
<organism evidence="5 7">
    <name type="scientific">Ligilactobacillus acidipiscis</name>
    <dbReference type="NCBI Taxonomy" id="89059"/>
    <lineage>
        <taxon>Bacteria</taxon>
        <taxon>Bacillati</taxon>
        <taxon>Bacillota</taxon>
        <taxon>Bacilli</taxon>
        <taxon>Lactobacillales</taxon>
        <taxon>Lactobacillaceae</taxon>
        <taxon>Ligilactobacillus</taxon>
    </lineage>
</organism>
<dbReference type="GO" id="GO:0008775">
    <property type="term" value="F:acetate CoA-transferase activity"/>
    <property type="evidence" value="ECO:0007669"/>
    <property type="project" value="InterPro"/>
</dbReference>
<dbReference type="PANTHER" id="PTHR21432:SF20">
    <property type="entry name" value="ACETYL-COA HYDROLASE"/>
    <property type="match status" value="1"/>
</dbReference>
<gene>
    <name evidence="5" type="ORF">IV43_GL002089</name>
    <name evidence="6" type="ORF">LAC1533_0105</name>
</gene>
<dbReference type="Gene3D" id="3.40.1080.20">
    <property type="entry name" value="Acetyl-CoA hydrolase/transferase C-terminal domain"/>
    <property type="match status" value="1"/>
</dbReference>
<dbReference type="RefSeq" id="WP_056988147.1">
    <property type="nucleotide sequence ID" value="NZ_JQBK01000081.1"/>
</dbReference>
<dbReference type="InterPro" id="IPR038460">
    <property type="entry name" value="AcetylCoA_hyd_C_sf"/>
</dbReference>
<dbReference type="Pfam" id="PF02550">
    <property type="entry name" value="AcetylCoA_hydro"/>
    <property type="match status" value="1"/>
</dbReference>
<dbReference type="InterPro" id="IPR046433">
    <property type="entry name" value="ActCoA_hydro"/>
</dbReference>
<dbReference type="PANTHER" id="PTHR21432">
    <property type="entry name" value="ACETYL-COA HYDROLASE-RELATED"/>
    <property type="match status" value="1"/>
</dbReference>
<dbReference type="OrthoDB" id="9801795at2"/>
<name>A0A0R2JVF8_9LACO</name>
<dbReference type="InterPro" id="IPR003702">
    <property type="entry name" value="ActCoA_hydro_N"/>
</dbReference>
<evidence type="ECO:0000313" key="6">
    <source>
        <dbReference type="EMBL" id="SFV39525.1"/>
    </source>
</evidence>
<dbReference type="AlphaFoldDB" id="A0A0R2JVF8"/>
<dbReference type="EMBL" id="LT630287">
    <property type="protein sequence ID" value="SFV39525.1"/>
    <property type="molecule type" value="Genomic_DNA"/>
</dbReference>
<evidence type="ECO:0000256" key="1">
    <source>
        <dbReference type="ARBA" id="ARBA00009632"/>
    </source>
</evidence>
<feature type="domain" description="Acetyl-CoA hydrolase/transferase N-terminal" evidence="3">
    <location>
        <begin position="73"/>
        <end position="181"/>
    </location>
</feature>
<reference evidence="6" key="3">
    <citation type="submission" date="2016-11" db="EMBL/GenBank/DDBJ databases">
        <authorList>
            <person name="Jaros S."/>
            <person name="Januszkiewicz K."/>
            <person name="Wedrychowicz H."/>
        </authorList>
    </citation>
    <scope>NUCLEOTIDE SEQUENCE [LARGE SCALE GENOMIC DNA]</scope>
    <source>
        <strain evidence="6">ACA-DC 1533</strain>
    </source>
</reference>
<dbReference type="GeneID" id="95348212"/>
<dbReference type="Proteomes" id="UP000051491">
    <property type="component" value="Unassembled WGS sequence"/>
</dbReference>
<sequence length="443" mass="48891">MATEFEELYKQKLTTADEAVKQIAPGDGIIYPLGAGEPSVLHRALGNYDKLKGNRLYTMLSMHPSLDLPKEKLRQISFFLSGMDRNAFNSGKSELIPSHFSEIPNILKEREPEPVLIATVSPMDEKGYFSLGVSVSYFGSQIKNAKKIILEVNENMPYTYGIDNFIHISQVDALIENHEMIPNSPEPQLSEKDNKIGKYIADMVHDGDTIQVGIGTMPNAVMNNLVDKSDLGLHSEMFTAKAQLLHEKGVLTNKKKQNFKGTSVATFAFGPASLYAFMDHNKDILMVPSDISNGLKYIAENDNFVSINSGVEIDFLGQVSSERIGNKYYSSTGGQSDFAKGVNLSVNGRGIICMYSTAVKNTISTIVPTITQGSPTSTHKNDVDMLVTEYGVAHLKNKTTSERVKELISVAAPKFREKLTNKAIEMNYIDKAEVQEEKKVSVA</sequence>
<dbReference type="Proteomes" id="UP000190935">
    <property type="component" value="Chromosome I"/>
</dbReference>
<dbReference type="Gene3D" id="3.30.750.70">
    <property type="entry name" value="4-hydroxybutyrate coenzyme like domains"/>
    <property type="match status" value="1"/>
</dbReference>
<comment type="similarity">
    <text evidence="1">Belongs to the acetyl-CoA hydrolase/transferase family.</text>
</comment>
<reference evidence="8" key="2">
    <citation type="submission" date="2016-11" db="EMBL/GenBank/DDBJ databases">
        <authorList>
            <person name="Papadimitriou K."/>
        </authorList>
    </citation>
    <scope>NUCLEOTIDE SEQUENCE [LARGE SCALE GENOMIC DNA]</scope>
    <source>
        <strain evidence="8">ACA-DC 1533</strain>
    </source>
</reference>
<evidence type="ECO:0000313" key="8">
    <source>
        <dbReference type="Proteomes" id="UP000190935"/>
    </source>
</evidence>
<evidence type="ECO:0000313" key="5">
    <source>
        <dbReference type="EMBL" id="KRN81154.1"/>
    </source>
</evidence>
<evidence type="ECO:0000259" key="3">
    <source>
        <dbReference type="Pfam" id="PF02550"/>
    </source>
</evidence>
<feature type="domain" description="Acetyl-CoA hydrolase/transferase C-terminal" evidence="4">
    <location>
        <begin position="270"/>
        <end position="423"/>
    </location>
</feature>
<keyword evidence="2 5" id="KW-0808">Transferase</keyword>
<proteinExistence type="inferred from homology"/>
<protein>
    <submittedName>
        <fullName evidence="5">4-hydroxybutyrate CoA-transferase</fullName>
    </submittedName>
    <submittedName>
        <fullName evidence="6">4-hydroxybutyrate coenzyme A transferase</fullName>
    </submittedName>
</protein>
<evidence type="ECO:0000259" key="4">
    <source>
        <dbReference type="Pfam" id="PF13336"/>
    </source>
</evidence>
<dbReference type="GO" id="GO:0006083">
    <property type="term" value="P:acetate metabolic process"/>
    <property type="evidence" value="ECO:0007669"/>
    <property type="project" value="InterPro"/>
</dbReference>
<dbReference type="InterPro" id="IPR026888">
    <property type="entry name" value="AcetylCoA_hyd_C"/>
</dbReference>
<evidence type="ECO:0000313" key="7">
    <source>
        <dbReference type="Proteomes" id="UP000051491"/>
    </source>
</evidence>
<reference evidence="5 7" key="1">
    <citation type="journal article" date="2015" name="Genome Announc.">
        <title>Expanding the biotechnology potential of lactobacilli through comparative genomics of 213 strains and associated genera.</title>
        <authorList>
            <person name="Sun Z."/>
            <person name="Harris H.M."/>
            <person name="McCann A."/>
            <person name="Guo C."/>
            <person name="Argimon S."/>
            <person name="Zhang W."/>
            <person name="Yang X."/>
            <person name="Jeffery I.B."/>
            <person name="Cooney J.C."/>
            <person name="Kagawa T.F."/>
            <person name="Liu W."/>
            <person name="Song Y."/>
            <person name="Salvetti E."/>
            <person name="Wrobel A."/>
            <person name="Rasinkangas P."/>
            <person name="Parkhill J."/>
            <person name="Rea M.C."/>
            <person name="O'Sullivan O."/>
            <person name="Ritari J."/>
            <person name="Douillard F.P."/>
            <person name="Paul Ross R."/>
            <person name="Yang R."/>
            <person name="Briner A.E."/>
            <person name="Felis G.E."/>
            <person name="de Vos W.M."/>
            <person name="Barrangou R."/>
            <person name="Klaenhammer T.R."/>
            <person name="Caufield P.W."/>
            <person name="Cui Y."/>
            <person name="Zhang H."/>
            <person name="O'Toole P.W."/>
        </authorList>
    </citation>
    <scope>NUCLEOTIDE SEQUENCE [LARGE SCALE GENOMIC DNA]</scope>
    <source>
        <strain evidence="5 7">DSM 15353</strain>
    </source>
</reference>
<evidence type="ECO:0000256" key="2">
    <source>
        <dbReference type="ARBA" id="ARBA00022679"/>
    </source>
</evidence>
<accession>A0A0R2JVF8</accession>
<dbReference type="STRING" id="89059.LAC1533_0105"/>